<keyword evidence="2" id="KW-0805">Transcription regulation</keyword>
<keyword evidence="7" id="KW-1185">Reference proteome</keyword>
<evidence type="ECO:0000259" key="5">
    <source>
        <dbReference type="PROSITE" id="PS01124"/>
    </source>
</evidence>
<dbReference type="VEuPathDB" id="FungiDB:HpaG814443"/>
<dbReference type="GO" id="GO:0043565">
    <property type="term" value="F:sequence-specific DNA binding"/>
    <property type="evidence" value="ECO:0007669"/>
    <property type="project" value="InterPro"/>
</dbReference>
<reference evidence="6" key="2">
    <citation type="submission" date="2015-06" db="UniProtKB">
        <authorList>
            <consortium name="EnsemblProtists"/>
        </authorList>
    </citation>
    <scope>IDENTIFICATION</scope>
    <source>
        <strain evidence="6">Emoy2</strain>
    </source>
</reference>
<dbReference type="EMBL" id="JH598427">
    <property type="status" value="NOT_ANNOTATED_CDS"/>
    <property type="molecule type" value="Genomic_DNA"/>
</dbReference>
<dbReference type="GO" id="GO:0003700">
    <property type="term" value="F:DNA-binding transcription factor activity"/>
    <property type="evidence" value="ECO:0007669"/>
    <property type="project" value="InterPro"/>
</dbReference>
<dbReference type="PANTHER" id="PTHR11019">
    <property type="entry name" value="HTH-TYPE TRANSCRIPTIONAL REGULATOR NIMR"/>
    <property type="match status" value="1"/>
</dbReference>
<evidence type="ECO:0000256" key="3">
    <source>
        <dbReference type="ARBA" id="ARBA00023125"/>
    </source>
</evidence>
<evidence type="ECO:0000256" key="4">
    <source>
        <dbReference type="ARBA" id="ARBA00023163"/>
    </source>
</evidence>
<dbReference type="Gene3D" id="1.10.10.60">
    <property type="entry name" value="Homeodomain-like"/>
    <property type="match status" value="2"/>
</dbReference>
<evidence type="ECO:0000313" key="7">
    <source>
        <dbReference type="Proteomes" id="UP000011713"/>
    </source>
</evidence>
<keyword evidence="4" id="KW-0804">Transcription</keyword>
<dbReference type="EnsemblProtists" id="HpaT814443">
    <property type="protein sequence ID" value="HpaP814443"/>
    <property type="gene ID" value="HpaG814443"/>
</dbReference>
<protein>
    <recommendedName>
        <fullName evidence="5">HTH araC/xylS-type domain-containing protein</fullName>
    </recommendedName>
</protein>
<dbReference type="FunFam" id="1.10.10.60:FF:000132">
    <property type="entry name" value="AraC family transcriptional regulator"/>
    <property type="match status" value="1"/>
</dbReference>
<dbReference type="HOGENOM" id="CLU_000445_87_4_1"/>
<evidence type="ECO:0000256" key="1">
    <source>
        <dbReference type="ARBA" id="ARBA00022491"/>
    </source>
</evidence>
<dbReference type="SMART" id="SM00342">
    <property type="entry name" value="HTH_ARAC"/>
    <property type="match status" value="1"/>
</dbReference>
<dbReference type="Proteomes" id="UP000011713">
    <property type="component" value="Unassembled WGS sequence"/>
</dbReference>
<dbReference type="SUPFAM" id="SSF46689">
    <property type="entry name" value="Homeodomain-like"/>
    <property type="match status" value="2"/>
</dbReference>
<dbReference type="InterPro" id="IPR020449">
    <property type="entry name" value="Tscrpt_reg_AraC-type_HTH"/>
</dbReference>
<dbReference type="InterPro" id="IPR018060">
    <property type="entry name" value="HTH_AraC"/>
</dbReference>
<dbReference type="InterPro" id="IPR011051">
    <property type="entry name" value="RmlC_Cupin_sf"/>
</dbReference>
<dbReference type="PROSITE" id="PS01124">
    <property type="entry name" value="HTH_ARAC_FAMILY_2"/>
    <property type="match status" value="1"/>
</dbReference>
<keyword evidence="1" id="KW-0678">Repressor</keyword>
<dbReference type="InParanoid" id="M4C5R6"/>
<evidence type="ECO:0000256" key="2">
    <source>
        <dbReference type="ARBA" id="ARBA00023015"/>
    </source>
</evidence>
<dbReference type="InterPro" id="IPR009057">
    <property type="entry name" value="Homeodomain-like_sf"/>
</dbReference>
<dbReference type="CDD" id="cd06124">
    <property type="entry name" value="cupin_NimR-like_N"/>
    <property type="match status" value="1"/>
</dbReference>
<name>M4C5R6_HYAAE</name>
<evidence type="ECO:0000313" key="6">
    <source>
        <dbReference type="EnsemblProtists" id="HpaP814443"/>
    </source>
</evidence>
<dbReference type="SUPFAM" id="SSF51182">
    <property type="entry name" value="RmlC-like cupins"/>
    <property type="match status" value="1"/>
</dbReference>
<dbReference type="eggNOG" id="ENOG502S436">
    <property type="taxonomic scope" value="Eukaryota"/>
</dbReference>
<feature type="domain" description="HTH araC/xylS-type" evidence="5">
    <location>
        <begin position="112"/>
        <end position="209"/>
    </location>
</feature>
<dbReference type="PRINTS" id="PR00032">
    <property type="entry name" value="HTHARAC"/>
</dbReference>
<accession>M4C5R6</accession>
<dbReference type="PANTHER" id="PTHR11019:SF159">
    <property type="entry name" value="TRANSCRIPTIONAL REGULATOR-RELATED"/>
    <property type="match status" value="1"/>
</dbReference>
<dbReference type="Pfam" id="PF12833">
    <property type="entry name" value="HTH_18"/>
    <property type="match status" value="1"/>
</dbReference>
<sequence>MAIDADHGRWIVPPTRGVWIKQGELHSVRMHGDVSMHTLFIDADAAAGLPTSTCVLDIQPLMKALIVEIAQAGLSYVSDSREARIAQLILDEIRLYPALPFHLPWPSSPRLKQICEQMTQQLEDAKPSQQWALQLGISDKSFHRHFKQETGITFGQWREQARMLKALEAIAQGDKLLHVALSVGYQSQSAFSAVFKKHFGLSPSAYYQNLPVK</sequence>
<dbReference type="AlphaFoldDB" id="M4C5R6"/>
<keyword evidence="3" id="KW-0238">DNA-binding</keyword>
<organism evidence="6 7">
    <name type="scientific">Hyaloperonospora arabidopsidis (strain Emoy2)</name>
    <name type="common">Downy mildew agent</name>
    <name type="synonym">Peronospora arabidopsidis</name>
    <dbReference type="NCBI Taxonomy" id="559515"/>
    <lineage>
        <taxon>Eukaryota</taxon>
        <taxon>Sar</taxon>
        <taxon>Stramenopiles</taxon>
        <taxon>Oomycota</taxon>
        <taxon>Peronosporomycetes</taxon>
        <taxon>Peronosporales</taxon>
        <taxon>Peronosporaceae</taxon>
        <taxon>Hyaloperonospora</taxon>
    </lineage>
</organism>
<proteinExistence type="predicted"/>
<reference evidence="7" key="1">
    <citation type="journal article" date="2010" name="Science">
        <title>Signatures of adaptation to obligate biotrophy in the Hyaloperonospora arabidopsidis genome.</title>
        <authorList>
            <person name="Baxter L."/>
            <person name="Tripathy S."/>
            <person name="Ishaque N."/>
            <person name="Boot N."/>
            <person name="Cabral A."/>
            <person name="Kemen E."/>
            <person name="Thines M."/>
            <person name="Ah-Fong A."/>
            <person name="Anderson R."/>
            <person name="Badejoko W."/>
            <person name="Bittner-Eddy P."/>
            <person name="Boore J.L."/>
            <person name="Chibucos M.C."/>
            <person name="Coates M."/>
            <person name="Dehal P."/>
            <person name="Delehaunty K."/>
            <person name="Dong S."/>
            <person name="Downton P."/>
            <person name="Dumas B."/>
            <person name="Fabro G."/>
            <person name="Fronick C."/>
            <person name="Fuerstenberg S.I."/>
            <person name="Fulton L."/>
            <person name="Gaulin E."/>
            <person name="Govers F."/>
            <person name="Hughes L."/>
            <person name="Humphray S."/>
            <person name="Jiang R.H."/>
            <person name="Judelson H."/>
            <person name="Kamoun S."/>
            <person name="Kyung K."/>
            <person name="Meijer H."/>
            <person name="Minx P."/>
            <person name="Morris P."/>
            <person name="Nelson J."/>
            <person name="Phuntumart V."/>
            <person name="Qutob D."/>
            <person name="Rehmany A."/>
            <person name="Rougon-Cardoso A."/>
            <person name="Ryden P."/>
            <person name="Torto-Alalibo T."/>
            <person name="Studholme D."/>
            <person name="Wang Y."/>
            <person name="Win J."/>
            <person name="Wood J."/>
            <person name="Clifton S.W."/>
            <person name="Rogers J."/>
            <person name="Van den Ackerveken G."/>
            <person name="Jones J.D."/>
            <person name="McDowell J.M."/>
            <person name="Beynon J."/>
            <person name="Tyler B.M."/>
        </authorList>
    </citation>
    <scope>NUCLEOTIDE SEQUENCE [LARGE SCALE GENOMIC DNA]</scope>
    <source>
        <strain evidence="7">Emoy2</strain>
    </source>
</reference>